<dbReference type="AlphaFoldDB" id="E5BG90"/>
<dbReference type="Pfam" id="PF05833">
    <property type="entry name" value="NFACT_N"/>
    <property type="match status" value="2"/>
</dbReference>
<organism evidence="2 3">
    <name type="scientific">Fusobacterium gonidiaformans 3-1-5R</name>
    <dbReference type="NCBI Taxonomy" id="469605"/>
    <lineage>
        <taxon>Bacteria</taxon>
        <taxon>Fusobacteriati</taxon>
        <taxon>Fusobacteriota</taxon>
        <taxon>Fusobacteriia</taxon>
        <taxon>Fusobacteriales</taxon>
        <taxon>Fusobacteriaceae</taxon>
        <taxon>Fusobacterium</taxon>
    </lineage>
</organism>
<evidence type="ECO:0000313" key="2">
    <source>
        <dbReference type="EMBL" id="EFS21513.1"/>
    </source>
</evidence>
<dbReference type="InterPro" id="IPR008532">
    <property type="entry name" value="NFACT_RNA-bd"/>
</dbReference>
<dbReference type="Proteomes" id="UP000002975">
    <property type="component" value="Unassembled WGS sequence"/>
</dbReference>
<dbReference type="HOGENOM" id="CLU_022481_2_1_0"/>
<accession>E5BG90</accession>
<dbReference type="GO" id="GO:0072344">
    <property type="term" value="P:rescue of stalled ribosome"/>
    <property type="evidence" value="ECO:0007669"/>
    <property type="project" value="TreeGrafter"/>
</dbReference>
<keyword evidence="3" id="KW-1185">Reference proteome</keyword>
<feature type="domain" description="NFACT RNA-binding" evidence="1">
    <location>
        <begin position="434"/>
        <end position="520"/>
    </location>
</feature>
<proteinExistence type="predicted"/>
<dbReference type="PANTHER" id="PTHR15239">
    <property type="entry name" value="NUCLEAR EXPORT MEDIATOR FACTOR NEMF"/>
    <property type="match status" value="1"/>
</dbReference>
<dbReference type="GO" id="GO:1990112">
    <property type="term" value="C:RQC complex"/>
    <property type="evidence" value="ECO:0007669"/>
    <property type="project" value="TreeGrafter"/>
</dbReference>
<dbReference type="Gene3D" id="2.30.310.10">
    <property type="entry name" value="ibrinogen binding protein from staphylococcus aureus domain"/>
    <property type="match status" value="1"/>
</dbReference>
<evidence type="ECO:0000259" key="1">
    <source>
        <dbReference type="Pfam" id="PF05670"/>
    </source>
</evidence>
<sequence length="541" mass="63413">MTKTERGIMLYLDGISLSFLQKDIEEKLNKRKINRIFQNTDTSLSLHFGKQVLVLSCNPQLPICYVTEDKETVLEESVSSFLNTLRKHLMNSFLYQVEQVGWDRTLIFRFSKLTELGDYKQYFLIFELMGRNSNLFLCDQDYKILDLLKRFSLDEVQTRNLFPGAHYEALPSTKISPNEITGTTEKPYFQTVEGVGKLLSESLQNPEDLKLLVTEAPKINLYRKNGNIVLLNFLGLVPKDYDEVLSFSDLQEAILFYFQEERIFGTLVKLRNQLEAQLNKRKKKIEQILKKIDLDEKKNENFESWKEKGDILASCLFQLKKGQENCEAFDFYHNEMIKIPLDIRKTPKENLENYYKKYNKAKTTLVYAQKRKKEMEEELSYLESLFVFLSSANDIEVLKGIEEECIQAGYSKAKPKKAYKKKKKTEKKYAVLEYPNYSLFYGRNHTENDFVSFQIADKEEYWFHAKNIPGSHVILRSFIPIEEEMIQKACQVAAFYSQANLGDKVLVDYTQKKYLKKPKDSKPGFVTYTHEKGIWVVKEKL</sequence>
<protein>
    <submittedName>
        <fullName evidence="2">Fibronectin-binding protein A domain protein</fullName>
    </submittedName>
</protein>
<name>E5BG90_9FUSO</name>
<evidence type="ECO:0000313" key="3">
    <source>
        <dbReference type="Proteomes" id="UP000002975"/>
    </source>
</evidence>
<dbReference type="EMBL" id="GG657972">
    <property type="protein sequence ID" value="EFS21513.1"/>
    <property type="molecule type" value="Genomic_DNA"/>
</dbReference>
<dbReference type="GO" id="GO:0043023">
    <property type="term" value="F:ribosomal large subunit binding"/>
    <property type="evidence" value="ECO:0007669"/>
    <property type="project" value="TreeGrafter"/>
</dbReference>
<dbReference type="GO" id="GO:0000049">
    <property type="term" value="F:tRNA binding"/>
    <property type="evidence" value="ECO:0007669"/>
    <property type="project" value="TreeGrafter"/>
</dbReference>
<gene>
    <name evidence="2" type="primary">FbpA</name>
    <name evidence="2" type="ORF">FSBG_01010</name>
</gene>
<dbReference type="Pfam" id="PF05670">
    <property type="entry name" value="NFACT-R_1"/>
    <property type="match status" value="1"/>
</dbReference>
<dbReference type="InterPro" id="IPR051608">
    <property type="entry name" value="RQC_Subunit_NEMF"/>
</dbReference>
<reference evidence="2 3" key="1">
    <citation type="submission" date="2009-02" db="EMBL/GenBank/DDBJ databases">
        <title>The Genome Sequence of Fusobacterium sp. 3_1_5R.</title>
        <authorList>
            <consortium name="The Broad Institute Genome Sequencing Platform"/>
            <person name="Ward D."/>
            <person name="Young S.K."/>
            <person name="Kodira C.D."/>
            <person name="Zeng Q."/>
            <person name="Koehrsen M."/>
            <person name="Alvarado L."/>
            <person name="Berlin A."/>
            <person name="Borenstein D."/>
            <person name="Chen Z."/>
            <person name="Engels R."/>
            <person name="Freedman E."/>
            <person name="Gellesch M."/>
            <person name="Goldberg J."/>
            <person name="Griggs A."/>
            <person name="Gujja S."/>
            <person name="Heiman D."/>
            <person name="Hepburn T."/>
            <person name="Howarth C."/>
            <person name="Jen D."/>
            <person name="Larson L."/>
            <person name="Lewis B."/>
            <person name="Mehta T."/>
            <person name="Park D."/>
            <person name="Pearson M."/>
            <person name="Roberts A."/>
            <person name="Saif S."/>
            <person name="Shea T."/>
            <person name="Shenoy N."/>
            <person name="Sisk P."/>
            <person name="Stolte C."/>
            <person name="Sykes S."/>
            <person name="Walk T."/>
            <person name="White J."/>
            <person name="Yandava C."/>
            <person name="Allen-Vercoe E."/>
            <person name="Strauss J."/>
            <person name="Ambrose C."/>
            <person name="Lander E."/>
            <person name="Nusbaum C."/>
            <person name="Galagan J."/>
            <person name="Birren B."/>
        </authorList>
    </citation>
    <scope>NUCLEOTIDE SEQUENCE [LARGE SCALE GENOMIC DNA]</scope>
    <source>
        <strain evidence="2 3">3_1_5R</strain>
    </source>
</reference>
<dbReference type="PANTHER" id="PTHR15239:SF6">
    <property type="entry name" value="RIBOSOME QUALITY CONTROL COMPLEX SUBUNIT NEMF"/>
    <property type="match status" value="1"/>
</dbReference>